<dbReference type="PANTHER" id="PTHR46254:SF6">
    <property type="entry name" value="HIGH MOBILITY GROUP AT-HOOK 2"/>
    <property type="match status" value="1"/>
</dbReference>
<accession>A0A8I3W7G4</accession>
<dbReference type="OMA" id="NIAIVWR"/>
<evidence type="ECO:0000313" key="3">
    <source>
        <dbReference type="Proteomes" id="UP000008225"/>
    </source>
</evidence>
<keyword evidence="3" id="KW-1185">Reference proteome</keyword>
<evidence type="ECO:0000256" key="1">
    <source>
        <dbReference type="SAM" id="Phobius"/>
    </source>
</evidence>
<feature type="transmembrane region" description="Helical" evidence="1">
    <location>
        <begin position="14"/>
        <end position="32"/>
    </location>
</feature>
<keyword evidence="1" id="KW-1133">Transmembrane helix</keyword>
<name>A0A8I3W7G4_CALJA</name>
<proteinExistence type="predicted"/>
<dbReference type="GeneTree" id="ENSGT00940000161627"/>
<keyword evidence="1" id="KW-0472">Membrane</keyword>
<dbReference type="AlphaFoldDB" id="A0A8I3W7G4"/>
<organism evidence="2 3">
    <name type="scientific">Callithrix jacchus</name>
    <name type="common">White-tufted-ear marmoset</name>
    <name type="synonym">Simia Jacchus</name>
    <dbReference type="NCBI Taxonomy" id="9483"/>
    <lineage>
        <taxon>Eukaryota</taxon>
        <taxon>Metazoa</taxon>
        <taxon>Chordata</taxon>
        <taxon>Craniata</taxon>
        <taxon>Vertebrata</taxon>
        <taxon>Euteleostomi</taxon>
        <taxon>Mammalia</taxon>
        <taxon>Eutheria</taxon>
        <taxon>Euarchontoglires</taxon>
        <taxon>Primates</taxon>
        <taxon>Haplorrhini</taxon>
        <taxon>Platyrrhini</taxon>
        <taxon>Cebidae</taxon>
        <taxon>Callitrichinae</taxon>
        <taxon>Callithrix</taxon>
        <taxon>Callithrix</taxon>
    </lineage>
</organism>
<dbReference type="Proteomes" id="UP000008225">
    <property type="component" value="Chromosome X"/>
</dbReference>
<reference evidence="2" key="2">
    <citation type="submission" date="2025-08" db="UniProtKB">
        <authorList>
            <consortium name="Ensembl"/>
        </authorList>
    </citation>
    <scope>IDENTIFICATION</scope>
</reference>
<evidence type="ECO:0000313" key="2">
    <source>
        <dbReference type="Ensembl" id="ENSCJAP00000082794.1"/>
    </source>
</evidence>
<keyword evidence="1" id="KW-0812">Transmembrane</keyword>
<protein>
    <submittedName>
        <fullName evidence="2">Uncharacterized protein</fullName>
    </submittedName>
</protein>
<dbReference type="PANTHER" id="PTHR46254">
    <property type="entry name" value="PROTEIN GVQW1-RELATED"/>
    <property type="match status" value="1"/>
</dbReference>
<reference evidence="2 3" key="1">
    <citation type="submission" date="2009-03" db="EMBL/GenBank/DDBJ databases">
        <authorList>
            <person name="Warren W."/>
            <person name="Ye L."/>
            <person name="Minx P."/>
            <person name="Worley K."/>
            <person name="Gibbs R."/>
            <person name="Wilson R.K."/>
        </authorList>
    </citation>
    <scope>NUCLEOTIDE SEQUENCE [LARGE SCALE GENOMIC DNA]</scope>
</reference>
<dbReference type="Ensembl" id="ENSCJAT00000119341.1">
    <property type="protein sequence ID" value="ENSCJAP00000082794.1"/>
    <property type="gene ID" value="ENSCJAG00000078955.1"/>
</dbReference>
<reference evidence="2" key="3">
    <citation type="submission" date="2025-09" db="UniProtKB">
        <authorList>
            <consortium name="Ensembl"/>
        </authorList>
    </citation>
    <scope>IDENTIFICATION</scope>
</reference>
<sequence length="118" mass="13802">CTLNYPSILSINPSWRQLFIYLYIFFSFFFFLRQSLAVVTQTGVQWHDLGSPQPPPPGFKQFFCLSFPSSWDYRRAPPCPANFCIFSRDGGFTMLARLVLNFRPQVIHPPWPPKCLDY</sequence>